<dbReference type="EMBL" id="PENI01000010">
    <property type="protein sequence ID" value="RMB84578.1"/>
    <property type="molecule type" value="Genomic_DNA"/>
</dbReference>
<comment type="caution">
    <text evidence="2">The sequence shown here is derived from an EMBL/GenBank/DDBJ whole genome shotgun (WGS) entry which is preliminary data.</text>
</comment>
<dbReference type="OrthoDB" id="4146319at2"/>
<dbReference type="Proteomes" id="UP000270471">
    <property type="component" value="Unassembled WGS sequence"/>
</dbReference>
<accession>A0A3M0I8B4</accession>
<evidence type="ECO:0000256" key="1">
    <source>
        <dbReference type="SAM" id="Coils"/>
    </source>
</evidence>
<dbReference type="RefSeq" id="WP_121890434.1">
    <property type="nucleotide sequence ID" value="NZ_PENI01000010.1"/>
</dbReference>
<evidence type="ECO:0000313" key="3">
    <source>
        <dbReference type="Proteomes" id="UP000270471"/>
    </source>
</evidence>
<reference evidence="2 3" key="1">
    <citation type="submission" date="2017-11" db="EMBL/GenBank/DDBJ databases">
        <title>Draft genome of actinobacteria isolated from guarana (Paullinia cupana (Mart.) Ducke.</title>
        <authorList>
            <person name="Siqueira K.A."/>
            <person name="Liotti R.G."/>
            <person name="Mendes T.A.O."/>
            <person name="Soares M.A."/>
        </authorList>
    </citation>
    <scope>NUCLEOTIDE SEQUENCE [LARGE SCALE GENOMIC DNA]</scope>
    <source>
        <strain evidence="2 3">193</strain>
    </source>
</reference>
<keyword evidence="3" id="KW-1185">Reference proteome</keyword>
<keyword evidence="1" id="KW-0175">Coiled coil</keyword>
<evidence type="ECO:0000313" key="2">
    <source>
        <dbReference type="EMBL" id="RMB84578.1"/>
    </source>
</evidence>
<gene>
    <name evidence="2" type="ORF">CTZ28_17790</name>
</gene>
<feature type="coiled-coil region" evidence="1">
    <location>
        <begin position="115"/>
        <end position="172"/>
    </location>
</feature>
<proteinExistence type="predicted"/>
<feature type="coiled-coil region" evidence="1">
    <location>
        <begin position="210"/>
        <end position="237"/>
    </location>
</feature>
<protein>
    <submittedName>
        <fullName evidence="2">Cellulose-binding protein</fullName>
    </submittedName>
</protein>
<organism evidence="2 3">
    <name type="scientific">Streptomyces shenzhenensis</name>
    <dbReference type="NCBI Taxonomy" id="943815"/>
    <lineage>
        <taxon>Bacteria</taxon>
        <taxon>Bacillati</taxon>
        <taxon>Actinomycetota</taxon>
        <taxon>Actinomycetes</taxon>
        <taxon>Kitasatosporales</taxon>
        <taxon>Streptomycetaceae</taxon>
        <taxon>Streptomyces</taxon>
    </lineage>
</organism>
<dbReference type="AlphaFoldDB" id="A0A3M0I8B4"/>
<sequence length="295" mass="32595">MNGVSMASQGFLTVRGRGYRPEQVDACTAALSRERDAAWERAARLTVLAKDMEAEVERLRETVAGLAPQTYETLGERACCVFRLALEEAADLRESARCATREELARAEEHALGVRRAAQDAADALRAEAEEHARRRLLDAQAEADDARVGARREVKERRSEALAALRDVRQRTAGMLAEQAKEHAVRWAEADQEDVELAAARESGDTEAVARAEAAVGAAQRELGEAREAARRCQDEAHARAAEIVAEARVREDWIARETERVLCEHSAAWADMQAQLDRVRNSLASLTGRTAWE</sequence>
<name>A0A3M0I8B4_9ACTN</name>